<dbReference type="AlphaFoldDB" id="A0A2Z4YAC5"/>
<gene>
    <name evidence="1" type="ORF">BRCON_2810</name>
</gene>
<name>A0A2Z4YAC5_SUMC1</name>
<evidence type="ECO:0000313" key="2">
    <source>
        <dbReference type="Proteomes" id="UP000262583"/>
    </source>
</evidence>
<proteinExistence type="predicted"/>
<protein>
    <submittedName>
        <fullName evidence="1">Uncharacterized protein</fullName>
    </submittedName>
</protein>
<dbReference type="KEGG" id="schv:BRCON_2810"/>
<evidence type="ECO:0000313" key="1">
    <source>
        <dbReference type="EMBL" id="AXA37552.1"/>
    </source>
</evidence>
<dbReference type="EMBL" id="CP030759">
    <property type="protein sequence ID" value="AXA37552.1"/>
    <property type="molecule type" value="Genomic_DNA"/>
</dbReference>
<dbReference type="Proteomes" id="UP000262583">
    <property type="component" value="Chromosome"/>
</dbReference>
<organism evidence="1 2">
    <name type="scientific">Sumerlaea chitinivorans</name>
    <dbReference type="NCBI Taxonomy" id="2250252"/>
    <lineage>
        <taxon>Bacteria</taxon>
        <taxon>Candidatus Sumerlaeota</taxon>
        <taxon>Candidatus Sumerlaeia</taxon>
        <taxon>Candidatus Sumerlaeales</taxon>
        <taxon>Candidatus Sumerlaeaceae</taxon>
        <taxon>Candidatus Sumerlaea</taxon>
    </lineage>
</organism>
<sequence length="1008" mass="112002">MESYRLAFGKKWTALLIHAALGMLVLSAPFLCKAAAPGAQPAPFLRLRGANLARAKWYVSPTLPPTASPDEITSKALATTPTLTLTTPPGGAITLFTIIEIPGQPTYGAEFVVGDVDGDDETFFNGVRIGATAGRGIGDTANSRLYYIPPSAMREGKNVLAIRLRGSFGRQQVALRREPITIGFVPVAPRITTESAKRSVTLFPDTSTIPESVATSAIGRRDPETSGGELVFRKRPSFGRFGLTLFDGLPALSEVSPTGLKMRAGPEFRVEVDSVREAQVAQTKTGPDIDGWHKRIVVTARASEQDVRYTVHWHLFYPGAIFTLREGKALVLRTSAGDKPLFAVQVADEELAAALGGTPDGSLTGYLVAPLTSKGVPAVVMVANGRATLLQDEQEVLLTVTRLPDASAEPRIYVFYPTGLRTVDLSGRLQTAFDVVRQAERGSEPVEALRRWLRIGLNEPVATDEYFMVRSPANAVRIYQVARFQSPTGGRLNPYLPLPPQLEFARRIGYPVGLPPTTSPGVLTFSGELLAATDGTSVTTRIARSRTPRTDDELWVWSYDLPIPPLAERALIARSSEENPLRALLNESLGDLPTTIAMSGVDALYKSRTQGFQAFSFLTPENREKLVANTRRIVPAYLQAGPLYGGREPLSGREFWWTYFLEGPYFDQYDYEWGNGLSLYGLYTACKYLGEWEWVAKNWTTVERLFSWFTVSDDWEWMRASNGLHGHGSGAGDCTNATYAGAIAYAKLARETGRAEEFAYGVYTAARAALPVLTRYLYNEFAEELNLKPNRTLVVGFHEGRGFLVGELDRYPWNVTSNLSGNGVQPEIFDLYVRFAPETLRDYERVFETAYPNWMDGKYVYPFPTIYRNNSGYITLPHLYLRARLKMAGQGMLEELVERARTNKHLWWLAPPVLAEVLSSQFELYVADWGKCAFLGGELTRIERRRLRAEIQFENRYPPDVVEVAVPRTPTKIELNAGPIPLPDLKQEKNLLKVRFRKPGRNTLTLYF</sequence>
<accession>A0A2Z4YAC5</accession>
<reference evidence="1 2" key="1">
    <citation type="submission" date="2018-05" db="EMBL/GenBank/DDBJ databases">
        <title>A metagenomic window into the 2 km-deep terrestrial subsurface aquifer revealed taxonomically and functionally diverse microbial community comprising novel uncultured bacterial lineages.</title>
        <authorList>
            <person name="Kadnikov V.V."/>
            <person name="Mardanov A.V."/>
            <person name="Beletsky A.V."/>
            <person name="Banks D."/>
            <person name="Pimenov N.V."/>
            <person name="Frank Y.A."/>
            <person name="Karnachuk O.V."/>
            <person name="Ravin N.V."/>
        </authorList>
    </citation>
    <scope>NUCLEOTIDE SEQUENCE [LARGE SCALE GENOMIC DNA]</scope>
    <source>
        <strain evidence="1">BY</strain>
    </source>
</reference>